<dbReference type="RefSeq" id="WP_003204391.1">
    <property type="nucleotide sequence ID" value="NZ_CM000743.1"/>
</dbReference>
<evidence type="ECO:0000313" key="3">
    <source>
        <dbReference type="Proteomes" id="UP000221918"/>
    </source>
</evidence>
<protein>
    <recommendedName>
        <fullName evidence="1">DUF6985 domain-containing protein</fullName>
    </recommendedName>
</protein>
<organism evidence="2 3">
    <name type="scientific">Bacillus pseudomycoides</name>
    <dbReference type="NCBI Taxonomy" id="64104"/>
    <lineage>
        <taxon>Bacteria</taxon>
        <taxon>Bacillati</taxon>
        <taxon>Bacillota</taxon>
        <taxon>Bacilli</taxon>
        <taxon>Bacillales</taxon>
        <taxon>Bacillaceae</taxon>
        <taxon>Bacillus</taxon>
        <taxon>Bacillus cereus group</taxon>
    </lineage>
</organism>
<dbReference type="Pfam" id="PF22481">
    <property type="entry name" value="DUF6985"/>
    <property type="match status" value="1"/>
</dbReference>
<evidence type="ECO:0000259" key="1">
    <source>
        <dbReference type="Pfam" id="PF22481"/>
    </source>
</evidence>
<dbReference type="Proteomes" id="UP000221918">
    <property type="component" value="Unassembled WGS sequence"/>
</dbReference>
<comment type="caution">
    <text evidence="2">The sequence shown here is derived from an EMBL/GenBank/DDBJ whole genome shotgun (WGS) entry which is preliminary data.</text>
</comment>
<accession>A0ABD6T3T2</accession>
<sequence length="158" mass="18097">MKKINHELFGELIYDGYWTGKQKITIFGHDKIVPLIIHGEEDDLCPTIQEESYSKFSADINRLTQEAEQAIFEYYQEECLEYRVMLGDESADEIAPIITTTQQLGKLVDLIGLTILPDFEDGVRRVGLVFNCTWEEDGVGVRFENEEVAKVGYQDIVI</sequence>
<gene>
    <name evidence="2" type="ORF">COF81_25330</name>
</gene>
<dbReference type="AlphaFoldDB" id="A0ABD6T3T2"/>
<feature type="domain" description="DUF6985" evidence="1">
    <location>
        <begin position="9"/>
        <end position="157"/>
    </location>
</feature>
<evidence type="ECO:0000313" key="2">
    <source>
        <dbReference type="EMBL" id="PHE89376.1"/>
    </source>
</evidence>
<proteinExistence type="predicted"/>
<dbReference type="InterPro" id="IPR054254">
    <property type="entry name" value="DUF6985"/>
</dbReference>
<reference evidence="2 3" key="1">
    <citation type="submission" date="2017-09" db="EMBL/GenBank/DDBJ databases">
        <title>Large-scale bioinformatics analysis of Bacillus genomes uncovers conserved roles of natural products in bacterial physiology.</title>
        <authorList>
            <consortium name="Agbiome Team Llc"/>
            <person name="Bleich R.M."/>
            <person name="Grubbs K.J."/>
            <person name="Santa Maria K.C."/>
            <person name="Allen S.E."/>
            <person name="Farag S."/>
            <person name="Shank E.A."/>
            <person name="Bowers A."/>
        </authorList>
    </citation>
    <scope>NUCLEOTIDE SEQUENCE [LARGE SCALE GENOMIC DNA]</scope>
    <source>
        <strain evidence="2 3">AFS037265</strain>
    </source>
</reference>
<name>A0ABD6T3T2_9BACI</name>
<dbReference type="EMBL" id="NUTL01000136">
    <property type="protein sequence ID" value="PHE89376.1"/>
    <property type="molecule type" value="Genomic_DNA"/>
</dbReference>